<feature type="domain" description="DUF7710" evidence="1">
    <location>
        <begin position="5"/>
        <end position="89"/>
    </location>
</feature>
<dbReference type="Proteomes" id="UP000185003">
    <property type="component" value="Unassembled WGS sequence"/>
</dbReference>
<evidence type="ECO:0000313" key="3">
    <source>
        <dbReference type="Proteomes" id="UP000185003"/>
    </source>
</evidence>
<evidence type="ECO:0000313" key="2">
    <source>
        <dbReference type="EMBL" id="SIO55585.1"/>
    </source>
</evidence>
<name>A0A1N6KG99_9BACT</name>
<proteinExistence type="predicted"/>
<sequence>MPEYVWVFNGDNSRFSSGVFQSMEKAEEWIAINRLSGILTKYPLDTGVYEWAIQNRLFSVKKEEQKHPAFIGRFTSASLDHFHYENGKKDDATAEKQQSETVPLESLPKIFADFNNNDTLGRIRLNTNGTMRDLAKLNIKLEEGLVLLLDDTELSTRGVVQFSEIENIWVVVVDWDHLHNQ</sequence>
<reference evidence="2 3" key="1">
    <citation type="submission" date="2016-11" db="EMBL/GenBank/DDBJ databases">
        <authorList>
            <person name="Jaros S."/>
            <person name="Januszkiewicz K."/>
            <person name="Wedrychowicz H."/>
        </authorList>
    </citation>
    <scope>NUCLEOTIDE SEQUENCE [LARGE SCALE GENOMIC DNA]</scope>
    <source>
        <strain evidence="2 3">DSM 24787</strain>
    </source>
</reference>
<accession>A0A1N6KG99</accession>
<organism evidence="2 3">
    <name type="scientific">Chitinophaga niabensis</name>
    <dbReference type="NCBI Taxonomy" id="536979"/>
    <lineage>
        <taxon>Bacteria</taxon>
        <taxon>Pseudomonadati</taxon>
        <taxon>Bacteroidota</taxon>
        <taxon>Chitinophagia</taxon>
        <taxon>Chitinophagales</taxon>
        <taxon>Chitinophagaceae</taxon>
        <taxon>Chitinophaga</taxon>
    </lineage>
</organism>
<protein>
    <recommendedName>
        <fullName evidence="1">DUF7710 domain-containing protein</fullName>
    </recommendedName>
</protein>
<keyword evidence="3" id="KW-1185">Reference proteome</keyword>
<gene>
    <name evidence="2" type="ORF">SAMN04488055_5790</name>
</gene>
<evidence type="ECO:0000259" key="1">
    <source>
        <dbReference type="Pfam" id="PF24819"/>
    </source>
</evidence>
<dbReference type="AlphaFoldDB" id="A0A1N6KG99"/>
<dbReference type="InterPro" id="IPR056127">
    <property type="entry name" value="DUF7710"/>
</dbReference>
<dbReference type="EMBL" id="FSRA01000002">
    <property type="protein sequence ID" value="SIO55585.1"/>
    <property type="molecule type" value="Genomic_DNA"/>
</dbReference>
<dbReference type="STRING" id="536979.SAMN04488055_5790"/>
<dbReference type="Pfam" id="PF24819">
    <property type="entry name" value="DUF7710"/>
    <property type="match status" value="1"/>
</dbReference>